<dbReference type="AlphaFoldDB" id="A0ABD3MFX7"/>
<reference evidence="1 2" key="1">
    <citation type="submission" date="2024-10" db="EMBL/GenBank/DDBJ databases">
        <title>Updated reference genomes for cyclostephanoid diatoms.</title>
        <authorList>
            <person name="Roberts W.R."/>
            <person name="Alverson A.J."/>
        </authorList>
    </citation>
    <scope>NUCLEOTIDE SEQUENCE [LARGE SCALE GENOMIC DNA]</scope>
    <source>
        <strain evidence="1 2">AJA276-08</strain>
    </source>
</reference>
<dbReference type="EMBL" id="JALLAZ020001849">
    <property type="protein sequence ID" value="KAL3761564.1"/>
    <property type="molecule type" value="Genomic_DNA"/>
</dbReference>
<evidence type="ECO:0000313" key="1">
    <source>
        <dbReference type="EMBL" id="KAL3761564.1"/>
    </source>
</evidence>
<keyword evidence="2" id="KW-1185">Reference proteome</keyword>
<gene>
    <name evidence="1" type="ORF">ACHAW5_010733</name>
</gene>
<protein>
    <submittedName>
        <fullName evidence="1">Uncharacterized protein</fullName>
    </submittedName>
</protein>
<accession>A0ABD3MFX7</accession>
<comment type="caution">
    <text evidence="1">The sequence shown here is derived from an EMBL/GenBank/DDBJ whole genome shotgun (WGS) entry which is preliminary data.</text>
</comment>
<proteinExistence type="predicted"/>
<name>A0ABD3MFX7_9STRA</name>
<sequence>MVQLHLITPLTYVTSSGGGQGDLPRAPMVVIHTFSRIGYSPLPQNVSNPITCVKMMESCESTISDDGEFDTLVDYDCTPKQRYCAKYGLSPTDLPENINLEVGYANIDVTDMDNSNKRNMLYWWYMTNIYNIGGRGVTKKPPECLTSAICHAYPEKDGKYKGYRKSK</sequence>
<dbReference type="Proteomes" id="UP001530315">
    <property type="component" value="Unassembled WGS sequence"/>
</dbReference>
<evidence type="ECO:0000313" key="2">
    <source>
        <dbReference type="Proteomes" id="UP001530315"/>
    </source>
</evidence>
<organism evidence="1 2">
    <name type="scientific">Stephanodiscus triporus</name>
    <dbReference type="NCBI Taxonomy" id="2934178"/>
    <lineage>
        <taxon>Eukaryota</taxon>
        <taxon>Sar</taxon>
        <taxon>Stramenopiles</taxon>
        <taxon>Ochrophyta</taxon>
        <taxon>Bacillariophyta</taxon>
        <taxon>Coscinodiscophyceae</taxon>
        <taxon>Thalassiosirophycidae</taxon>
        <taxon>Stephanodiscales</taxon>
        <taxon>Stephanodiscaceae</taxon>
        <taxon>Stephanodiscus</taxon>
    </lineage>
</organism>